<reference evidence="1 2" key="1">
    <citation type="submission" date="2016-10" db="EMBL/GenBank/DDBJ databases">
        <authorList>
            <person name="de Groot N.N."/>
        </authorList>
    </citation>
    <scope>NUCLEOTIDE SEQUENCE [LARGE SCALE GENOMIC DNA]</scope>
    <source>
        <strain evidence="1 2">DSM 378</strain>
    </source>
</reference>
<evidence type="ECO:0000313" key="1">
    <source>
        <dbReference type="EMBL" id="SEQ90489.1"/>
    </source>
</evidence>
<dbReference type="RefSeq" id="WP_090622363.1">
    <property type="nucleotide sequence ID" value="NZ_FOFJ01000021.1"/>
</dbReference>
<organism evidence="1 2">
    <name type="scientific">Azotobacter beijerinckii</name>
    <dbReference type="NCBI Taxonomy" id="170623"/>
    <lineage>
        <taxon>Bacteria</taxon>
        <taxon>Pseudomonadati</taxon>
        <taxon>Pseudomonadota</taxon>
        <taxon>Gammaproteobacteria</taxon>
        <taxon>Pseudomonadales</taxon>
        <taxon>Pseudomonadaceae</taxon>
        <taxon>Azotobacter</taxon>
    </lineage>
</organism>
<proteinExistence type="predicted"/>
<sequence length="292" mass="32674">MSIAARIRSKLSEQPAQQPVTGQWRSISLCMDEDAGEFFNVGVLFAHGQEVEVRMLDSFDRIKCLFDARLDHNDLARLLQDIESTILHIGPDLPDTLGSTIRLGQPLYASGATPESVVDEFFADVVTLARPRPGAREYSFRYQSTPKLRGNVFGLMKERMHMQASRIIQDSRFELKLKSGHRIEMDVPLLSASAAGTVVSGWYKSPLVVENNLLQASADLNLIRSNSDRAASISVLVPNKESGLTNREFNKLSCATQRQLDRIRISGLEVIEASSTPELAERTIEWWRNRCA</sequence>
<accession>A0A1H9JUH0</accession>
<protein>
    <recommendedName>
        <fullName evidence="3">DUF3037 domain-containing protein</fullName>
    </recommendedName>
</protein>
<dbReference type="AlphaFoldDB" id="A0A1H9JUH0"/>
<gene>
    <name evidence="1" type="ORF">SAMN04244573_02491</name>
</gene>
<dbReference type="Proteomes" id="UP000199267">
    <property type="component" value="Unassembled WGS sequence"/>
</dbReference>
<evidence type="ECO:0000313" key="2">
    <source>
        <dbReference type="Proteomes" id="UP000199267"/>
    </source>
</evidence>
<evidence type="ECO:0008006" key="3">
    <source>
        <dbReference type="Google" id="ProtNLM"/>
    </source>
</evidence>
<name>A0A1H9JUH0_9GAMM</name>
<dbReference type="EMBL" id="FOFJ01000021">
    <property type="protein sequence ID" value="SEQ90489.1"/>
    <property type="molecule type" value="Genomic_DNA"/>
</dbReference>